<evidence type="ECO:0000313" key="2">
    <source>
        <dbReference type="Proteomes" id="UP000821866"/>
    </source>
</evidence>
<comment type="caution">
    <text evidence="1">The sequence shown here is derived from an EMBL/GenBank/DDBJ whole genome shotgun (WGS) entry which is preliminary data.</text>
</comment>
<keyword evidence="2" id="KW-1185">Reference proteome</keyword>
<reference evidence="1" key="1">
    <citation type="journal article" date="2020" name="Cell">
        <title>Large-Scale Comparative Analyses of Tick Genomes Elucidate Their Genetic Diversity and Vector Capacities.</title>
        <authorList>
            <consortium name="Tick Genome and Microbiome Consortium (TIGMIC)"/>
            <person name="Jia N."/>
            <person name="Wang J."/>
            <person name="Shi W."/>
            <person name="Du L."/>
            <person name="Sun Y."/>
            <person name="Zhan W."/>
            <person name="Jiang J.F."/>
            <person name="Wang Q."/>
            <person name="Zhang B."/>
            <person name="Ji P."/>
            <person name="Bell-Sakyi L."/>
            <person name="Cui X.M."/>
            <person name="Yuan T.T."/>
            <person name="Jiang B.G."/>
            <person name="Yang W.F."/>
            <person name="Lam T.T."/>
            <person name="Chang Q.C."/>
            <person name="Ding S.J."/>
            <person name="Wang X.J."/>
            <person name="Zhu J.G."/>
            <person name="Ruan X.D."/>
            <person name="Zhao L."/>
            <person name="Wei J.T."/>
            <person name="Ye R.Z."/>
            <person name="Que T.C."/>
            <person name="Du C.H."/>
            <person name="Zhou Y.H."/>
            <person name="Cheng J.X."/>
            <person name="Dai P.F."/>
            <person name="Guo W.B."/>
            <person name="Han X.H."/>
            <person name="Huang E.J."/>
            <person name="Li L.F."/>
            <person name="Wei W."/>
            <person name="Gao Y.C."/>
            <person name="Liu J.Z."/>
            <person name="Shao H.Z."/>
            <person name="Wang X."/>
            <person name="Wang C.C."/>
            <person name="Yang T.C."/>
            <person name="Huo Q.B."/>
            <person name="Li W."/>
            <person name="Chen H.Y."/>
            <person name="Chen S.E."/>
            <person name="Zhou L.G."/>
            <person name="Ni X.B."/>
            <person name="Tian J.H."/>
            <person name="Sheng Y."/>
            <person name="Liu T."/>
            <person name="Pan Y.S."/>
            <person name="Xia L.Y."/>
            <person name="Li J."/>
            <person name="Zhao F."/>
            <person name="Cao W.C."/>
        </authorList>
    </citation>
    <scope>NUCLEOTIDE SEQUENCE</scope>
    <source>
        <strain evidence="1">Rmic-2018</strain>
    </source>
</reference>
<dbReference type="AlphaFoldDB" id="A0A9J6EHQ1"/>
<protein>
    <submittedName>
        <fullName evidence="1">Uncharacterized protein</fullName>
    </submittedName>
</protein>
<reference evidence="1" key="2">
    <citation type="submission" date="2021-09" db="EMBL/GenBank/DDBJ databases">
        <authorList>
            <person name="Jia N."/>
            <person name="Wang J."/>
            <person name="Shi W."/>
            <person name="Du L."/>
            <person name="Sun Y."/>
            <person name="Zhan W."/>
            <person name="Jiang J."/>
            <person name="Wang Q."/>
            <person name="Zhang B."/>
            <person name="Ji P."/>
            <person name="Sakyi L.B."/>
            <person name="Cui X."/>
            <person name="Yuan T."/>
            <person name="Jiang B."/>
            <person name="Yang W."/>
            <person name="Lam T.T.-Y."/>
            <person name="Chang Q."/>
            <person name="Ding S."/>
            <person name="Wang X."/>
            <person name="Zhu J."/>
            <person name="Ruan X."/>
            <person name="Zhao L."/>
            <person name="Wei J."/>
            <person name="Que T."/>
            <person name="Du C."/>
            <person name="Cheng J."/>
            <person name="Dai P."/>
            <person name="Han X."/>
            <person name="Huang E."/>
            <person name="Gao Y."/>
            <person name="Liu J."/>
            <person name="Shao H."/>
            <person name="Ye R."/>
            <person name="Li L."/>
            <person name="Wei W."/>
            <person name="Wang X."/>
            <person name="Wang C."/>
            <person name="Huo Q."/>
            <person name="Li W."/>
            <person name="Guo W."/>
            <person name="Chen H."/>
            <person name="Chen S."/>
            <person name="Zhou L."/>
            <person name="Zhou L."/>
            <person name="Ni X."/>
            <person name="Tian J."/>
            <person name="Zhou Y."/>
            <person name="Sheng Y."/>
            <person name="Liu T."/>
            <person name="Pan Y."/>
            <person name="Xia L."/>
            <person name="Li J."/>
            <person name="Zhao F."/>
            <person name="Cao W."/>
        </authorList>
    </citation>
    <scope>NUCLEOTIDE SEQUENCE</scope>
    <source>
        <strain evidence="1">Rmic-2018</strain>
        <tissue evidence="1">Larvae</tissue>
    </source>
</reference>
<organism evidence="1 2">
    <name type="scientific">Rhipicephalus microplus</name>
    <name type="common">Cattle tick</name>
    <name type="synonym">Boophilus microplus</name>
    <dbReference type="NCBI Taxonomy" id="6941"/>
    <lineage>
        <taxon>Eukaryota</taxon>
        <taxon>Metazoa</taxon>
        <taxon>Ecdysozoa</taxon>
        <taxon>Arthropoda</taxon>
        <taxon>Chelicerata</taxon>
        <taxon>Arachnida</taxon>
        <taxon>Acari</taxon>
        <taxon>Parasitiformes</taxon>
        <taxon>Ixodida</taxon>
        <taxon>Ixodoidea</taxon>
        <taxon>Ixodidae</taxon>
        <taxon>Rhipicephalinae</taxon>
        <taxon>Rhipicephalus</taxon>
        <taxon>Boophilus</taxon>
    </lineage>
</organism>
<sequence>MSSSREPTMEPTQETTCTNVYDAVLALLNDLFGPQPDAACLRTHFNPSSALRQGPDHSAVEFIQEVRRVVKLCEFGAAGDILAFDQIVSGIASPHLQRMVFKMGKDFTLLKVLDVAREEERVDHALLQLRLVHTEASAFSGMAPCSRPGCRN</sequence>
<dbReference type="Proteomes" id="UP000821866">
    <property type="component" value="Chromosome 2"/>
</dbReference>
<evidence type="ECO:0000313" key="1">
    <source>
        <dbReference type="EMBL" id="KAH8033850.1"/>
    </source>
</evidence>
<accession>A0A9J6EHQ1</accession>
<name>A0A9J6EHQ1_RHIMP</name>
<gene>
    <name evidence="1" type="ORF">HPB51_016622</name>
</gene>
<dbReference type="EMBL" id="JABSTU010000004">
    <property type="protein sequence ID" value="KAH8033850.1"/>
    <property type="molecule type" value="Genomic_DNA"/>
</dbReference>
<proteinExistence type="predicted"/>